<dbReference type="InterPro" id="IPR023333">
    <property type="entry name" value="Proteasome_suB-type"/>
</dbReference>
<comment type="caution">
    <text evidence="6">The sequence shown here is derived from an EMBL/GenBank/DDBJ whole genome shotgun (WGS) entry which is preliminary data.</text>
</comment>
<proteinExistence type="inferred from homology"/>
<keyword evidence="3 5" id="KW-0539">Nucleus</keyword>
<keyword evidence="8" id="KW-1185">Reference proteome</keyword>
<comment type="subunit">
    <text evidence="5">Component of the proteasome complex.</text>
</comment>
<dbReference type="AlphaFoldDB" id="A0A507D843"/>
<dbReference type="GO" id="GO:0019774">
    <property type="term" value="C:proteasome core complex, beta-subunit complex"/>
    <property type="evidence" value="ECO:0007669"/>
    <property type="project" value="UniProtKB-ARBA"/>
</dbReference>
<dbReference type="InterPro" id="IPR016050">
    <property type="entry name" value="Proteasome_bsu_CS"/>
</dbReference>
<dbReference type="PANTHER" id="PTHR32194:SF2">
    <property type="entry name" value="PROTEASOME SUBUNIT BETA TYPE-1"/>
    <property type="match status" value="1"/>
</dbReference>
<dbReference type="Proteomes" id="UP000317494">
    <property type="component" value="Unassembled WGS sequence"/>
</dbReference>
<dbReference type="GO" id="GO:0010498">
    <property type="term" value="P:proteasomal protein catabolic process"/>
    <property type="evidence" value="ECO:0007669"/>
    <property type="project" value="InterPro"/>
</dbReference>
<dbReference type="OrthoDB" id="268428at2759"/>
<comment type="function">
    <text evidence="5">Component of the proteasome, a multicatalytic proteinase complex which is characterized by its ability to cleave peptides with Arg, Phe, Tyr, Leu, and Glu adjacent to the leaving group at neutral or slightly basic pH. The proteasome has an ATP-dependent proteolytic activity.</text>
</comment>
<keyword evidence="2 5" id="KW-0647">Proteasome</keyword>
<dbReference type="CDD" id="cd03758">
    <property type="entry name" value="proteasome_beta_type_2"/>
    <property type="match status" value="1"/>
</dbReference>
<dbReference type="EMBL" id="QEAM01000072">
    <property type="protein sequence ID" value="TPX47644.1"/>
    <property type="molecule type" value="Genomic_DNA"/>
</dbReference>
<dbReference type="GO" id="GO:0005634">
    <property type="term" value="C:nucleus"/>
    <property type="evidence" value="ECO:0007669"/>
    <property type="project" value="UniProtKB-SubCell"/>
</dbReference>
<evidence type="ECO:0000313" key="8">
    <source>
        <dbReference type="Proteomes" id="UP000317494"/>
    </source>
</evidence>
<keyword evidence="1 5" id="KW-0963">Cytoplasm</keyword>
<name>A0A507D843_9FUNG</name>
<dbReference type="GO" id="GO:0005737">
    <property type="term" value="C:cytoplasm"/>
    <property type="evidence" value="ECO:0007669"/>
    <property type="project" value="UniProtKB-SubCell"/>
</dbReference>
<evidence type="ECO:0000256" key="2">
    <source>
        <dbReference type="ARBA" id="ARBA00022942"/>
    </source>
</evidence>
<dbReference type="STRING" id="286115.A0A507D843"/>
<comment type="subunit">
    <text evidence="4">The 26S proteasome consists of a 20S proteasome core and two 19S regulatory subunits. The 20S proteasome core is composed of 28 subunits that are arranged in four stacked rings, resulting in a barrel-shaped structure. The two end rings are each formed by seven alpha subunits, and the two central rings are each formed by seven beta subunits. The catalytic chamber with the active sites is on the inside of the barrel.</text>
</comment>
<reference evidence="8 9" key="1">
    <citation type="journal article" date="2019" name="Sci. Rep.">
        <title>Comparative genomics of chytrid fungi reveal insights into the obligate biotrophic and pathogenic lifestyle of Synchytrium endobioticum.</title>
        <authorList>
            <person name="van de Vossenberg B.T.L.H."/>
            <person name="Warris S."/>
            <person name="Nguyen H.D.T."/>
            <person name="van Gent-Pelzer M.P.E."/>
            <person name="Joly D.L."/>
            <person name="van de Geest H.C."/>
            <person name="Bonants P.J.M."/>
            <person name="Smith D.S."/>
            <person name="Levesque C.A."/>
            <person name="van der Lee T.A.J."/>
        </authorList>
    </citation>
    <scope>NUCLEOTIDE SEQUENCE [LARGE SCALE GENOMIC DNA]</scope>
    <source>
        <strain evidence="6 9">LEV6574</strain>
        <strain evidence="7 8">MB42</strain>
    </source>
</reference>
<dbReference type="Proteomes" id="UP000320475">
    <property type="component" value="Unassembled WGS sequence"/>
</dbReference>
<dbReference type="InterPro" id="IPR001353">
    <property type="entry name" value="Proteasome_sua/b"/>
</dbReference>
<dbReference type="SUPFAM" id="SSF56235">
    <property type="entry name" value="N-terminal nucleophile aminohydrolases (Ntn hydrolases)"/>
    <property type="match status" value="1"/>
</dbReference>
<dbReference type="Pfam" id="PF00227">
    <property type="entry name" value="Proteasome"/>
    <property type="match status" value="1"/>
</dbReference>
<dbReference type="Gene3D" id="3.60.20.10">
    <property type="entry name" value="Glutamine Phosphoribosylpyrophosphate, subunit 1, domain 1"/>
    <property type="match status" value="1"/>
</dbReference>
<dbReference type="PROSITE" id="PS51476">
    <property type="entry name" value="PROTEASOME_BETA_2"/>
    <property type="match status" value="1"/>
</dbReference>
<dbReference type="InterPro" id="IPR029055">
    <property type="entry name" value="Ntn_hydrolases_N"/>
</dbReference>
<evidence type="ECO:0000256" key="5">
    <source>
        <dbReference type="RuleBase" id="RU004203"/>
    </source>
</evidence>
<accession>A0A507D843</accession>
<evidence type="ECO:0000313" key="9">
    <source>
        <dbReference type="Proteomes" id="UP000320475"/>
    </source>
</evidence>
<evidence type="ECO:0000256" key="3">
    <source>
        <dbReference type="ARBA" id="ARBA00023242"/>
    </source>
</evidence>
<dbReference type="EMBL" id="QEAN01000084">
    <property type="protein sequence ID" value="TPX49343.1"/>
    <property type="molecule type" value="Genomic_DNA"/>
</dbReference>
<evidence type="ECO:0000313" key="7">
    <source>
        <dbReference type="EMBL" id="TPX49343.1"/>
    </source>
</evidence>
<dbReference type="FunFam" id="3.60.20.10:FF:000008">
    <property type="entry name" value="Proteasome subunit beta type-4"/>
    <property type="match status" value="1"/>
</dbReference>
<comment type="similarity">
    <text evidence="5">Belongs to the peptidase T1B family.</text>
</comment>
<dbReference type="InterPro" id="IPR035206">
    <property type="entry name" value="Proteasome_beta2"/>
</dbReference>
<sequence>MEVLIGITGKDFVLTAADATAARSIVVMKSGEDKSRELNKNTLMLYTGEPGDTVHFAEYIQRNIQLYTIRHGMPLSTAAAASFTRRELADSLRSRDSYRVNLLIAGCSPTTGTPELYWLDYLASCCKLNFAAQGYASYFTMSTMDRFWHPDMTLDEAMALLKKCLHELKVRFIGNLPVFTVKVVDKNGIREVALS</sequence>
<evidence type="ECO:0000256" key="1">
    <source>
        <dbReference type="ARBA" id="ARBA00022490"/>
    </source>
</evidence>
<dbReference type="PROSITE" id="PS00854">
    <property type="entry name" value="PROTEASOME_BETA_1"/>
    <property type="match status" value="1"/>
</dbReference>
<gene>
    <name evidence="6" type="ORF">SeLEV6574_g02529</name>
    <name evidence="7" type="ORF">SeMB42_g02635</name>
</gene>
<evidence type="ECO:0000256" key="4">
    <source>
        <dbReference type="ARBA" id="ARBA00026071"/>
    </source>
</evidence>
<organism evidence="6 9">
    <name type="scientific">Synchytrium endobioticum</name>
    <dbReference type="NCBI Taxonomy" id="286115"/>
    <lineage>
        <taxon>Eukaryota</taxon>
        <taxon>Fungi</taxon>
        <taxon>Fungi incertae sedis</taxon>
        <taxon>Chytridiomycota</taxon>
        <taxon>Chytridiomycota incertae sedis</taxon>
        <taxon>Chytridiomycetes</taxon>
        <taxon>Synchytriales</taxon>
        <taxon>Synchytriaceae</taxon>
        <taxon>Synchytrium</taxon>
    </lineage>
</organism>
<evidence type="ECO:0000313" key="6">
    <source>
        <dbReference type="EMBL" id="TPX47644.1"/>
    </source>
</evidence>
<dbReference type="PANTHER" id="PTHR32194">
    <property type="entry name" value="METALLOPROTEASE TLDD"/>
    <property type="match status" value="1"/>
</dbReference>
<comment type="subcellular location">
    <subcellularLocation>
        <location evidence="5">Cytoplasm</location>
    </subcellularLocation>
    <subcellularLocation>
        <location evidence="5">Nucleus</location>
    </subcellularLocation>
</comment>
<dbReference type="VEuPathDB" id="FungiDB:SeMB42_g02635"/>
<protein>
    <recommendedName>
        <fullName evidence="5">Proteasome subunit beta</fullName>
    </recommendedName>
</protein>